<dbReference type="AlphaFoldDB" id="A0AB72Z8A5"/>
<keyword evidence="7 9" id="KW-1133">Transmembrane helix</keyword>
<keyword evidence="5" id="KW-0547">Nucleotide-binding</keyword>
<comment type="subcellular location">
    <subcellularLocation>
        <location evidence="1">Cell membrane</location>
        <topology evidence="1">Multi-pass membrane protein</topology>
    </subcellularLocation>
</comment>
<dbReference type="GO" id="GO:0016887">
    <property type="term" value="F:ATP hydrolysis activity"/>
    <property type="evidence" value="ECO:0007669"/>
    <property type="project" value="InterPro"/>
</dbReference>
<dbReference type="InterPro" id="IPR039421">
    <property type="entry name" value="Type_1_exporter"/>
</dbReference>
<feature type="domain" description="ABC transmembrane type-1" evidence="11">
    <location>
        <begin position="41"/>
        <end position="325"/>
    </location>
</feature>
<dbReference type="FunFam" id="1.20.1560.10:FF:000011">
    <property type="entry name" value="Multidrug ABC transporter ATP-binding protein"/>
    <property type="match status" value="1"/>
</dbReference>
<feature type="transmembrane region" description="Helical" evidence="9">
    <location>
        <begin position="182"/>
        <end position="200"/>
    </location>
</feature>
<dbReference type="Pfam" id="PF00664">
    <property type="entry name" value="ABC_membrane"/>
    <property type="match status" value="1"/>
</dbReference>
<keyword evidence="13" id="KW-1185">Reference proteome</keyword>
<keyword evidence="4 9" id="KW-0812">Transmembrane</keyword>
<evidence type="ECO:0000256" key="6">
    <source>
        <dbReference type="ARBA" id="ARBA00022840"/>
    </source>
</evidence>
<evidence type="ECO:0000256" key="5">
    <source>
        <dbReference type="ARBA" id="ARBA00022741"/>
    </source>
</evidence>
<proteinExistence type="predicted"/>
<dbReference type="Gene3D" id="1.20.1560.10">
    <property type="entry name" value="ABC transporter type 1, transmembrane domain"/>
    <property type="match status" value="1"/>
</dbReference>
<dbReference type="GO" id="GO:0005524">
    <property type="term" value="F:ATP binding"/>
    <property type="evidence" value="ECO:0007669"/>
    <property type="project" value="UniProtKB-KW"/>
</dbReference>
<dbReference type="PROSITE" id="PS00211">
    <property type="entry name" value="ABC_TRANSPORTER_1"/>
    <property type="match status" value="1"/>
</dbReference>
<dbReference type="SUPFAM" id="SSF90123">
    <property type="entry name" value="ABC transporter transmembrane region"/>
    <property type="match status" value="1"/>
</dbReference>
<dbReference type="SMART" id="SM00382">
    <property type="entry name" value="AAA"/>
    <property type="match status" value="1"/>
</dbReference>
<feature type="transmembrane region" description="Helical" evidence="9">
    <location>
        <begin position="302"/>
        <end position="323"/>
    </location>
</feature>
<evidence type="ECO:0000256" key="2">
    <source>
        <dbReference type="ARBA" id="ARBA00022448"/>
    </source>
</evidence>
<dbReference type="InterPro" id="IPR003439">
    <property type="entry name" value="ABC_transporter-like_ATP-bd"/>
</dbReference>
<dbReference type="GO" id="GO:0015421">
    <property type="term" value="F:ABC-type oligopeptide transporter activity"/>
    <property type="evidence" value="ECO:0007669"/>
    <property type="project" value="TreeGrafter"/>
</dbReference>
<evidence type="ECO:0000259" key="11">
    <source>
        <dbReference type="PROSITE" id="PS50929"/>
    </source>
</evidence>
<dbReference type="CDD" id="cd18541">
    <property type="entry name" value="ABC_6TM_TmrB_like"/>
    <property type="match status" value="1"/>
</dbReference>
<dbReference type="Gene3D" id="3.40.50.300">
    <property type="entry name" value="P-loop containing nucleotide triphosphate hydrolases"/>
    <property type="match status" value="1"/>
</dbReference>
<evidence type="ECO:0000256" key="1">
    <source>
        <dbReference type="ARBA" id="ARBA00004651"/>
    </source>
</evidence>
<dbReference type="InterPro" id="IPR017871">
    <property type="entry name" value="ABC_transporter-like_CS"/>
</dbReference>
<sequence length="611" mass="68158">MGRNRSIIFICPNLRKKGRDSCLKIFKALSWFFKENWKSYAFGVTILFTIALLQLVPPQIIGYTVDAVTNDSLTKEKLIKWMLILVVAAVLAYVGRYVWRMLIFGSDNKLQRTLRLRLFEHFTKMSPFFFQRYRTGDLMAHATNDITAIQQVAGIGVLTLSDSVLTGGTVIATMAITIDWRLTLIALLPMPFMVLGSSILGKKLHDRFHGAQAAFSMLNDKTQESISGIKVTRTFGQEKEDIQDFAKQTKEVVQKNISVAKVDAMFDPMISIIVGISFVLSLGFGAKFVVDGELTIGQVIAFSNYLFLLIWPMLAFGFLYNIIQRGNASYDRVQHLLAEKEDVIDHADAVDVTPEGNLHVEINAFTYPDESEPVLSEIGFDLKSGETLGIVGRTGSGKTSLLKLLMREYDTYDGEISFADVKIQDYTVRALREAIGYVPQDQFLFSTTVRDNIRFGKPEAPQEEVSKIAQLVSVDEDILGFEHGYDTIVGERGVSLSGGQKQRLAIARALIMNPELLILDDALSAVDAKTEEQILSNLKENRSDKTTIISAHRLSSVEHANLIIVIDKGRIVERGTHSELMTLDGWYAEMFYEQQLEEALGEGGAADGSDE</sequence>
<evidence type="ECO:0000256" key="3">
    <source>
        <dbReference type="ARBA" id="ARBA00022475"/>
    </source>
</evidence>
<feature type="domain" description="ABC transporter" evidence="10">
    <location>
        <begin position="360"/>
        <end position="593"/>
    </location>
</feature>
<organism evidence="12 13">
    <name type="scientific">Listeria innocua ATCC 33091</name>
    <dbReference type="NCBI Taxonomy" id="1002366"/>
    <lineage>
        <taxon>Bacteria</taxon>
        <taxon>Bacillati</taxon>
        <taxon>Bacillota</taxon>
        <taxon>Bacilli</taxon>
        <taxon>Bacillales</taxon>
        <taxon>Listeriaceae</taxon>
        <taxon>Listeria</taxon>
    </lineage>
</organism>
<evidence type="ECO:0000313" key="13">
    <source>
        <dbReference type="Proteomes" id="UP000003597"/>
    </source>
</evidence>
<dbReference type="Pfam" id="PF00005">
    <property type="entry name" value="ABC_tran"/>
    <property type="match status" value="1"/>
</dbReference>
<keyword evidence="3" id="KW-1003">Cell membrane</keyword>
<dbReference type="GO" id="GO:0005886">
    <property type="term" value="C:plasma membrane"/>
    <property type="evidence" value="ECO:0007669"/>
    <property type="project" value="UniProtKB-SubCell"/>
</dbReference>
<gene>
    <name evidence="12" type="ORF">HMPREF0557_02322</name>
</gene>
<feature type="transmembrane region" description="Helical" evidence="9">
    <location>
        <begin position="152"/>
        <end position="176"/>
    </location>
</feature>
<dbReference type="InterPro" id="IPR036640">
    <property type="entry name" value="ABC1_TM_sf"/>
</dbReference>
<dbReference type="PANTHER" id="PTHR43394">
    <property type="entry name" value="ATP-DEPENDENT PERMEASE MDL1, MITOCHONDRIAL"/>
    <property type="match status" value="1"/>
</dbReference>
<evidence type="ECO:0000256" key="4">
    <source>
        <dbReference type="ARBA" id="ARBA00022692"/>
    </source>
</evidence>
<keyword evidence="6 12" id="KW-0067">ATP-binding</keyword>
<accession>A0AB72Z8A5</accession>
<dbReference type="Proteomes" id="UP000003597">
    <property type="component" value="Unassembled WGS sequence"/>
</dbReference>
<comment type="caution">
    <text evidence="12">The sequence shown here is derived from an EMBL/GenBank/DDBJ whole genome shotgun (WGS) entry which is preliminary data.</text>
</comment>
<reference evidence="12 13" key="1">
    <citation type="submission" date="2011-08" db="EMBL/GenBank/DDBJ databases">
        <authorList>
            <person name="Weinstock G."/>
            <person name="Sodergren E."/>
            <person name="Clifton S."/>
            <person name="Fulton L."/>
            <person name="Fulton B."/>
            <person name="Courtney L."/>
            <person name="Fronick C."/>
            <person name="Harrison M."/>
            <person name="Strong C."/>
            <person name="Farmer C."/>
            <person name="Delahaunty K."/>
            <person name="Markovic C."/>
            <person name="Hall O."/>
            <person name="Minx P."/>
            <person name="Tomlinson C."/>
            <person name="Mitreva M."/>
            <person name="Hou S."/>
            <person name="Chen J."/>
            <person name="Wollam A."/>
            <person name="Pepin K.H."/>
            <person name="Johnson M."/>
            <person name="Bhonagiri V."/>
            <person name="Zhang X."/>
            <person name="Suruliraj S."/>
            <person name="Warren W."/>
            <person name="Chinwalla A."/>
            <person name="Mardis E.R."/>
            <person name="Wilson R.K."/>
        </authorList>
    </citation>
    <scope>NUCLEOTIDE SEQUENCE [LARGE SCALE GENOMIC DNA]</scope>
    <source>
        <strain evidence="12 13">ATCC 33091</strain>
    </source>
</reference>
<evidence type="ECO:0000256" key="8">
    <source>
        <dbReference type="ARBA" id="ARBA00023136"/>
    </source>
</evidence>
<evidence type="ECO:0000256" key="9">
    <source>
        <dbReference type="SAM" id="Phobius"/>
    </source>
</evidence>
<name>A0AB72Z8A5_LISIO</name>
<feature type="transmembrane region" description="Helical" evidence="9">
    <location>
        <begin position="270"/>
        <end position="290"/>
    </location>
</feature>
<dbReference type="EMBL" id="AGCN01000033">
    <property type="protein sequence ID" value="EHN60808.1"/>
    <property type="molecule type" value="Genomic_DNA"/>
</dbReference>
<feature type="transmembrane region" description="Helical" evidence="9">
    <location>
        <begin position="81"/>
        <end position="99"/>
    </location>
</feature>
<dbReference type="SUPFAM" id="SSF52540">
    <property type="entry name" value="P-loop containing nucleoside triphosphate hydrolases"/>
    <property type="match status" value="1"/>
</dbReference>
<feature type="transmembrane region" description="Helical" evidence="9">
    <location>
        <begin position="40"/>
        <end position="61"/>
    </location>
</feature>
<evidence type="ECO:0000256" key="7">
    <source>
        <dbReference type="ARBA" id="ARBA00022989"/>
    </source>
</evidence>
<keyword evidence="2" id="KW-0813">Transport</keyword>
<dbReference type="InterPro" id="IPR011527">
    <property type="entry name" value="ABC1_TM_dom"/>
</dbReference>
<dbReference type="PROSITE" id="PS50929">
    <property type="entry name" value="ABC_TM1F"/>
    <property type="match status" value="1"/>
</dbReference>
<protein>
    <submittedName>
        <fullName evidence="12">ABC transporter, ATP-binding protein</fullName>
    </submittedName>
</protein>
<dbReference type="PROSITE" id="PS50893">
    <property type="entry name" value="ABC_TRANSPORTER_2"/>
    <property type="match status" value="1"/>
</dbReference>
<dbReference type="InterPro" id="IPR027417">
    <property type="entry name" value="P-loop_NTPase"/>
</dbReference>
<dbReference type="FunFam" id="3.40.50.300:FF:000221">
    <property type="entry name" value="Multidrug ABC transporter ATP-binding protein"/>
    <property type="match status" value="1"/>
</dbReference>
<evidence type="ECO:0000259" key="10">
    <source>
        <dbReference type="PROSITE" id="PS50893"/>
    </source>
</evidence>
<dbReference type="InterPro" id="IPR003593">
    <property type="entry name" value="AAA+_ATPase"/>
</dbReference>
<evidence type="ECO:0000313" key="12">
    <source>
        <dbReference type="EMBL" id="EHN60808.1"/>
    </source>
</evidence>
<dbReference type="PANTHER" id="PTHR43394:SF1">
    <property type="entry name" value="ATP-BINDING CASSETTE SUB-FAMILY B MEMBER 10, MITOCHONDRIAL"/>
    <property type="match status" value="1"/>
</dbReference>
<keyword evidence="8 9" id="KW-0472">Membrane</keyword>